<dbReference type="RefSeq" id="WP_020907307.1">
    <property type="nucleotide sequence ID" value="NZ_CP044284.1"/>
</dbReference>
<dbReference type="AlphaFoldDB" id="A0A0C3A8T7"/>
<gene>
    <name evidence="1" type="ORF">BS297_15895</name>
</gene>
<reference evidence="1 2" key="1">
    <citation type="journal article" date="2017" name="Poromechanics V (2013)">
        <title>Genomic Characterization of the Arsenic-Tolerant Actinobacterium, &lt;i&gt;Rhodococcus erythropolis&lt;/i&gt; S43.</title>
        <authorList>
            <person name="Retamal-Morales G."/>
            <person name="Mehnert M."/>
            <person name="Schwabe R."/>
            <person name="Tischler D."/>
            <person name="Schloemann M."/>
            <person name="Levican G.J."/>
        </authorList>
    </citation>
    <scope>NUCLEOTIDE SEQUENCE [LARGE SCALE GENOMIC DNA]</scope>
    <source>
        <strain evidence="1 2">S43</strain>
    </source>
</reference>
<protein>
    <submittedName>
        <fullName evidence="1">Uncharacterized protein</fullName>
    </submittedName>
</protein>
<sequence length="73" mass="8286">MSELHTAETAAEQLGIPREAFYEDQSPDALIELRANLLLEAQRNLDAAYEITDVLVAFEIEAKSRKKRVRVVE</sequence>
<proteinExistence type="predicted"/>
<accession>A0A0C3A8T7</accession>
<dbReference type="EMBL" id="MRBO01000442">
    <property type="protein sequence ID" value="KAB2584419.1"/>
    <property type="molecule type" value="Genomic_DNA"/>
</dbReference>
<name>A0A0C3A8T7_RHOER</name>
<evidence type="ECO:0000313" key="1">
    <source>
        <dbReference type="EMBL" id="KAB2584419.1"/>
    </source>
</evidence>
<organism evidence="1 2">
    <name type="scientific">Rhodococcus erythropolis</name>
    <name type="common">Arthrobacter picolinophilus</name>
    <dbReference type="NCBI Taxonomy" id="1833"/>
    <lineage>
        <taxon>Bacteria</taxon>
        <taxon>Bacillati</taxon>
        <taxon>Actinomycetota</taxon>
        <taxon>Actinomycetes</taxon>
        <taxon>Mycobacteriales</taxon>
        <taxon>Nocardiaceae</taxon>
        <taxon>Rhodococcus</taxon>
        <taxon>Rhodococcus erythropolis group</taxon>
    </lineage>
</organism>
<comment type="caution">
    <text evidence="1">The sequence shown here is derived from an EMBL/GenBank/DDBJ whole genome shotgun (WGS) entry which is preliminary data.</text>
</comment>
<evidence type="ECO:0000313" key="2">
    <source>
        <dbReference type="Proteomes" id="UP000325576"/>
    </source>
</evidence>
<dbReference type="Proteomes" id="UP000325576">
    <property type="component" value="Unassembled WGS sequence"/>
</dbReference>